<accession>A0ACB9BWK3</accession>
<comment type="caution">
    <text evidence="1">The sequence shown here is derived from an EMBL/GenBank/DDBJ whole genome shotgun (WGS) entry which is preliminary data.</text>
</comment>
<dbReference type="Proteomes" id="UP001056120">
    <property type="component" value="Linkage Group LG22"/>
</dbReference>
<organism evidence="1 2">
    <name type="scientific">Smallanthus sonchifolius</name>
    <dbReference type="NCBI Taxonomy" id="185202"/>
    <lineage>
        <taxon>Eukaryota</taxon>
        <taxon>Viridiplantae</taxon>
        <taxon>Streptophyta</taxon>
        <taxon>Embryophyta</taxon>
        <taxon>Tracheophyta</taxon>
        <taxon>Spermatophyta</taxon>
        <taxon>Magnoliopsida</taxon>
        <taxon>eudicotyledons</taxon>
        <taxon>Gunneridae</taxon>
        <taxon>Pentapetalae</taxon>
        <taxon>asterids</taxon>
        <taxon>campanulids</taxon>
        <taxon>Asterales</taxon>
        <taxon>Asteraceae</taxon>
        <taxon>Asteroideae</taxon>
        <taxon>Heliantheae alliance</taxon>
        <taxon>Millerieae</taxon>
        <taxon>Smallanthus</taxon>
    </lineage>
</organism>
<evidence type="ECO:0000313" key="1">
    <source>
        <dbReference type="EMBL" id="KAI3726348.1"/>
    </source>
</evidence>
<protein>
    <submittedName>
        <fullName evidence="1">Uncharacterized protein</fullName>
    </submittedName>
</protein>
<reference evidence="1 2" key="2">
    <citation type="journal article" date="2022" name="Mol. Ecol. Resour.">
        <title>The genomes of chicory, endive, great burdock and yacon provide insights into Asteraceae paleo-polyploidization history and plant inulin production.</title>
        <authorList>
            <person name="Fan W."/>
            <person name="Wang S."/>
            <person name="Wang H."/>
            <person name="Wang A."/>
            <person name="Jiang F."/>
            <person name="Liu H."/>
            <person name="Zhao H."/>
            <person name="Xu D."/>
            <person name="Zhang Y."/>
        </authorList>
    </citation>
    <scope>NUCLEOTIDE SEQUENCE [LARGE SCALE GENOMIC DNA]</scope>
    <source>
        <strain evidence="2">cv. Yunnan</strain>
        <tissue evidence="1">Leaves</tissue>
    </source>
</reference>
<dbReference type="EMBL" id="CM042039">
    <property type="protein sequence ID" value="KAI3726348.1"/>
    <property type="molecule type" value="Genomic_DNA"/>
</dbReference>
<name>A0ACB9BWK3_9ASTR</name>
<keyword evidence="2" id="KW-1185">Reference proteome</keyword>
<evidence type="ECO:0000313" key="2">
    <source>
        <dbReference type="Proteomes" id="UP001056120"/>
    </source>
</evidence>
<proteinExistence type="predicted"/>
<sequence>MIFRLKLIDRVVSYIVINQVKNKWGCNQTFRSEHRTCHIVLMVADLQYRILHLEVWQHNPYLMGNPTPARLKCVGNNPKDYDCKVSGGHTMGGWDSLLFLLNTSNRDFPSLLIIASGIG</sequence>
<gene>
    <name evidence="1" type="ORF">L1987_66145</name>
</gene>
<reference evidence="2" key="1">
    <citation type="journal article" date="2022" name="Mol. Ecol. Resour.">
        <title>The genomes of chicory, endive, great burdock and yacon provide insights into Asteraceae palaeo-polyploidization history and plant inulin production.</title>
        <authorList>
            <person name="Fan W."/>
            <person name="Wang S."/>
            <person name="Wang H."/>
            <person name="Wang A."/>
            <person name="Jiang F."/>
            <person name="Liu H."/>
            <person name="Zhao H."/>
            <person name="Xu D."/>
            <person name="Zhang Y."/>
        </authorList>
    </citation>
    <scope>NUCLEOTIDE SEQUENCE [LARGE SCALE GENOMIC DNA]</scope>
    <source>
        <strain evidence="2">cv. Yunnan</strain>
    </source>
</reference>